<dbReference type="RefSeq" id="WP_095504093.1">
    <property type="nucleotide sequence ID" value="NZ_BSNC01000005.1"/>
</dbReference>
<evidence type="ECO:0000313" key="6">
    <source>
        <dbReference type="EMBL" id="GLP96777.1"/>
    </source>
</evidence>
<dbReference type="FunFam" id="1.10.10.10:FF:000001">
    <property type="entry name" value="LysR family transcriptional regulator"/>
    <property type="match status" value="1"/>
</dbReference>
<evidence type="ECO:0000313" key="7">
    <source>
        <dbReference type="Proteomes" id="UP001161422"/>
    </source>
</evidence>
<evidence type="ECO:0000259" key="5">
    <source>
        <dbReference type="PROSITE" id="PS50931"/>
    </source>
</evidence>
<dbReference type="EMBL" id="BSNC01000005">
    <property type="protein sequence ID" value="GLP96777.1"/>
    <property type="molecule type" value="Genomic_DNA"/>
</dbReference>
<dbReference type="Gene3D" id="1.10.10.10">
    <property type="entry name" value="Winged helix-like DNA-binding domain superfamily/Winged helix DNA-binding domain"/>
    <property type="match status" value="1"/>
</dbReference>
<dbReference type="CDD" id="cd05466">
    <property type="entry name" value="PBP2_LTTR_substrate"/>
    <property type="match status" value="1"/>
</dbReference>
<evidence type="ECO:0000256" key="4">
    <source>
        <dbReference type="ARBA" id="ARBA00023163"/>
    </source>
</evidence>
<comment type="similarity">
    <text evidence="1">Belongs to the LysR transcriptional regulatory family.</text>
</comment>
<dbReference type="InterPro" id="IPR005119">
    <property type="entry name" value="LysR_subst-bd"/>
</dbReference>
<dbReference type="InterPro" id="IPR036388">
    <property type="entry name" value="WH-like_DNA-bd_sf"/>
</dbReference>
<dbReference type="PRINTS" id="PR00039">
    <property type="entry name" value="HTHLYSR"/>
</dbReference>
<evidence type="ECO:0000256" key="3">
    <source>
        <dbReference type="ARBA" id="ARBA00023125"/>
    </source>
</evidence>
<dbReference type="PANTHER" id="PTHR30126:SF91">
    <property type="entry name" value="LYSR FAMILY TRANSCRIPTIONAL REGULATOR"/>
    <property type="match status" value="1"/>
</dbReference>
<gene>
    <name evidence="6" type="ORF">GCM10007895_20830</name>
</gene>
<sequence>MIHFNINQLEAFIAVARFSSFSKAAGALGISQAAVSTRIANLEIDFGCELFERDRHSTKLSYAGESLLDEAKFIISRCQELQDFAMALSEEQEARVVIGYSPLADLPNSVEVSEQIVEEFPSLEFELFEQSSVATYDDVRDGKMDFGIVSLLKDQLVGLEYLAMGHLEFDYVCHKDFVLAEHERPSKDELSKHRQLQFKASRGEPDVLPRLSPKVTMANTLQGLAEYIDLKMGWCILPKPVYQKRVDAGDWVVLDVPGDKLELRMPVVMIWPKQRALGPVGKRIVDILADNRF</sequence>
<keyword evidence="7" id="KW-1185">Reference proteome</keyword>
<protein>
    <submittedName>
        <fullName evidence="6">LysR family transcriptional regulator</fullName>
    </submittedName>
</protein>
<dbReference type="AlphaFoldDB" id="A0AA37W1T9"/>
<dbReference type="Proteomes" id="UP001161422">
    <property type="component" value="Unassembled WGS sequence"/>
</dbReference>
<dbReference type="SUPFAM" id="SSF53850">
    <property type="entry name" value="Periplasmic binding protein-like II"/>
    <property type="match status" value="1"/>
</dbReference>
<name>A0AA37W1T9_9GAMM</name>
<keyword evidence="4" id="KW-0804">Transcription</keyword>
<dbReference type="Gene3D" id="3.40.190.290">
    <property type="match status" value="1"/>
</dbReference>
<dbReference type="PROSITE" id="PS50931">
    <property type="entry name" value="HTH_LYSR"/>
    <property type="match status" value="1"/>
</dbReference>
<reference evidence="6" key="2">
    <citation type="submission" date="2023-01" db="EMBL/GenBank/DDBJ databases">
        <title>Draft genome sequence of Paraferrimonas sedimenticola strain NBRC 101628.</title>
        <authorList>
            <person name="Sun Q."/>
            <person name="Mori K."/>
        </authorList>
    </citation>
    <scope>NUCLEOTIDE SEQUENCE</scope>
    <source>
        <strain evidence="6">NBRC 101628</strain>
    </source>
</reference>
<comment type="caution">
    <text evidence="6">The sequence shown here is derived from an EMBL/GenBank/DDBJ whole genome shotgun (WGS) entry which is preliminary data.</text>
</comment>
<dbReference type="Pfam" id="PF03466">
    <property type="entry name" value="LysR_substrate"/>
    <property type="match status" value="1"/>
</dbReference>
<dbReference type="SUPFAM" id="SSF46785">
    <property type="entry name" value="Winged helix' DNA-binding domain"/>
    <property type="match status" value="1"/>
</dbReference>
<accession>A0AA37W1T9</accession>
<keyword evidence="3" id="KW-0238">DNA-binding</keyword>
<dbReference type="PANTHER" id="PTHR30126">
    <property type="entry name" value="HTH-TYPE TRANSCRIPTIONAL REGULATOR"/>
    <property type="match status" value="1"/>
</dbReference>
<dbReference type="InterPro" id="IPR036390">
    <property type="entry name" value="WH_DNA-bd_sf"/>
</dbReference>
<dbReference type="GO" id="GO:0003700">
    <property type="term" value="F:DNA-binding transcription factor activity"/>
    <property type="evidence" value="ECO:0007669"/>
    <property type="project" value="InterPro"/>
</dbReference>
<dbReference type="InterPro" id="IPR000847">
    <property type="entry name" value="LysR_HTH_N"/>
</dbReference>
<reference evidence="6" key="1">
    <citation type="journal article" date="2014" name="Int. J. Syst. Evol. Microbiol.">
        <title>Complete genome sequence of Corynebacterium casei LMG S-19264T (=DSM 44701T), isolated from a smear-ripened cheese.</title>
        <authorList>
            <consortium name="US DOE Joint Genome Institute (JGI-PGF)"/>
            <person name="Walter F."/>
            <person name="Albersmeier A."/>
            <person name="Kalinowski J."/>
            <person name="Ruckert C."/>
        </authorList>
    </citation>
    <scope>NUCLEOTIDE SEQUENCE</scope>
    <source>
        <strain evidence="6">NBRC 101628</strain>
    </source>
</reference>
<feature type="domain" description="HTH lysR-type" evidence="5">
    <location>
        <begin position="4"/>
        <end position="61"/>
    </location>
</feature>
<organism evidence="6 7">
    <name type="scientific">Paraferrimonas sedimenticola</name>
    <dbReference type="NCBI Taxonomy" id="375674"/>
    <lineage>
        <taxon>Bacteria</taxon>
        <taxon>Pseudomonadati</taxon>
        <taxon>Pseudomonadota</taxon>
        <taxon>Gammaproteobacteria</taxon>
        <taxon>Alteromonadales</taxon>
        <taxon>Ferrimonadaceae</taxon>
        <taxon>Paraferrimonas</taxon>
    </lineage>
</organism>
<evidence type="ECO:0000256" key="1">
    <source>
        <dbReference type="ARBA" id="ARBA00009437"/>
    </source>
</evidence>
<dbReference type="Pfam" id="PF00126">
    <property type="entry name" value="HTH_1"/>
    <property type="match status" value="1"/>
</dbReference>
<dbReference type="GO" id="GO:0000976">
    <property type="term" value="F:transcription cis-regulatory region binding"/>
    <property type="evidence" value="ECO:0007669"/>
    <property type="project" value="TreeGrafter"/>
</dbReference>
<proteinExistence type="inferred from homology"/>
<keyword evidence="2" id="KW-0805">Transcription regulation</keyword>
<evidence type="ECO:0000256" key="2">
    <source>
        <dbReference type="ARBA" id="ARBA00023015"/>
    </source>
</evidence>